<accession>A0A8J3KFF0</accession>
<gene>
    <name evidence="1" type="ORF">Cci01nite_73700</name>
</gene>
<name>A0A8J3KFF0_9ACTN</name>
<proteinExistence type="predicted"/>
<evidence type="ECO:0000313" key="2">
    <source>
        <dbReference type="Proteomes" id="UP000659904"/>
    </source>
</evidence>
<organism evidence="1 2">
    <name type="scientific">Catellatospora citrea</name>
    <dbReference type="NCBI Taxonomy" id="53366"/>
    <lineage>
        <taxon>Bacteria</taxon>
        <taxon>Bacillati</taxon>
        <taxon>Actinomycetota</taxon>
        <taxon>Actinomycetes</taxon>
        <taxon>Micromonosporales</taxon>
        <taxon>Micromonosporaceae</taxon>
        <taxon>Catellatospora</taxon>
    </lineage>
</organism>
<dbReference type="EMBL" id="BONH01000050">
    <property type="protein sequence ID" value="GIG02277.1"/>
    <property type="molecule type" value="Genomic_DNA"/>
</dbReference>
<reference evidence="1 2" key="1">
    <citation type="submission" date="2021-01" db="EMBL/GenBank/DDBJ databases">
        <title>Whole genome shotgun sequence of Catellatospora citrea NBRC 14495.</title>
        <authorList>
            <person name="Komaki H."/>
            <person name="Tamura T."/>
        </authorList>
    </citation>
    <scope>NUCLEOTIDE SEQUENCE [LARGE SCALE GENOMIC DNA]</scope>
    <source>
        <strain evidence="1 2">NBRC 14495</strain>
    </source>
</reference>
<comment type="caution">
    <text evidence="1">The sequence shown here is derived from an EMBL/GenBank/DDBJ whole genome shotgun (WGS) entry which is preliminary data.</text>
</comment>
<dbReference type="AlphaFoldDB" id="A0A8J3KFF0"/>
<keyword evidence="2" id="KW-1185">Reference proteome</keyword>
<dbReference type="Proteomes" id="UP000659904">
    <property type="component" value="Unassembled WGS sequence"/>
</dbReference>
<dbReference type="RefSeq" id="WP_120317515.1">
    <property type="nucleotide sequence ID" value="NZ_BONH01000050.1"/>
</dbReference>
<protein>
    <submittedName>
        <fullName evidence="1">Uncharacterized protein</fullName>
    </submittedName>
</protein>
<evidence type="ECO:0000313" key="1">
    <source>
        <dbReference type="EMBL" id="GIG02277.1"/>
    </source>
</evidence>
<sequence>MVQESDWAWEFSDGDTAVALPIAAEIFARPADAPDVLAIFRPYPSDEIGFDIDLRELQGQERLDLLCEFFSAIGRRLDKPVLMTSEMGQDPVLGFDPAADRVVLMADPRLH</sequence>